<dbReference type="PANTHER" id="PTHR33164:SF56">
    <property type="entry name" value="HTH-TYPE TRANSCRIPTIONAL REGULATOR MHQR"/>
    <property type="match status" value="1"/>
</dbReference>
<dbReference type="SMART" id="SM00347">
    <property type="entry name" value="HTH_MARR"/>
    <property type="match status" value="1"/>
</dbReference>
<evidence type="ECO:0000256" key="3">
    <source>
        <dbReference type="ARBA" id="ARBA00023163"/>
    </source>
</evidence>
<evidence type="ECO:0000256" key="1">
    <source>
        <dbReference type="ARBA" id="ARBA00023015"/>
    </source>
</evidence>
<protein>
    <submittedName>
        <fullName evidence="5">MarR family transcriptional regulator</fullName>
    </submittedName>
</protein>
<dbReference type="InterPro" id="IPR023187">
    <property type="entry name" value="Tscrpt_reg_MarR-type_CS"/>
</dbReference>
<accession>A0ABR5A801</accession>
<feature type="domain" description="HTH marR-type" evidence="4">
    <location>
        <begin position="12"/>
        <end position="144"/>
    </location>
</feature>
<evidence type="ECO:0000313" key="6">
    <source>
        <dbReference type="Proteomes" id="UP000031967"/>
    </source>
</evidence>
<dbReference type="PROSITE" id="PS50995">
    <property type="entry name" value="HTH_MARR_2"/>
    <property type="match status" value="1"/>
</dbReference>
<dbReference type="PROSITE" id="PS01117">
    <property type="entry name" value="HTH_MARR_1"/>
    <property type="match status" value="1"/>
</dbReference>
<dbReference type="PANTHER" id="PTHR33164">
    <property type="entry name" value="TRANSCRIPTIONAL REGULATOR, MARR FAMILY"/>
    <property type="match status" value="1"/>
</dbReference>
<keyword evidence="1" id="KW-0805">Transcription regulation</keyword>
<dbReference type="InterPro" id="IPR000835">
    <property type="entry name" value="HTH_MarR-typ"/>
</dbReference>
<dbReference type="Proteomes" id="UP000031967">
    <property type="component" value="Unassembled WGS sequence"/>
</dbReference>
<evidence type="ECO:0000259" key="4">
    <source>
        <dbReference type="PROSITE" id="PS50995"/>
    </source>
</evidence>
<organism evidence="5 6">
    <name type="scientific">Gordoniibacillus kamchatkensis</name>
    <dbReference type="NCBI Taxonomy" id="1590651"/>
    <lineage>
        <taxon>Bacteria</taxon>
        <taxon>Bacillati</taxon>
        <taxon>Bacillota</taxon>
        <taxon>Bacilli</taxon>
        <taxon>Bacillales</taxon>
        <taxon>Paenibacillaceae</taxon>
        <taxon>Gordoniibacillus</taxon>
    </lineage>
</organism>
<dbReference type="Gene3D" id="1.10.10.10">
    <property type="entry name" value="Winged helix-like DNA-binding domain superfamily/Winged helix DNA-binding domain"/>
    <property type="match status" value="1"/>
</dbReference>
<dbReference type="Pfam" id="PF01047">
    <property type="entry name" value="MarR"/>
    <property type="match status" value="1"/>
</dbReference>
<sequence>MSEPKSHSGGDAMHLYVVLSRACQWVSAHAHHDIRKSGLNPTEFGVLEFLYHKGPQPLQQIGEKILISSGNITYVVDKLERKGLVARRASPDDRRVIYADVTDEGRSFMESKFPQHELAVEAAVEGLSPEERQQAIVLLKKLGLAAQQSAKHLT</sequence>
<comment type="caution">
    <text evidence="5">The sequence shown here is derived from an EMBL/GenBank/DDBJ whole genome shotgun (WGS) entry which is preliminary data.</text>
</comment>
<evidence type="ECO:0000256" key="2">
    <source>
        <dbReference type="ARBA" id="ARBA00023125"/>
    </source>
</evidence>
<reference evidence="5 6" key="1">
    <citation type="submission" date="2014-12" db="EMBL/GenBank/DDBJ databases">
        <title>Draft genome sequence of Paenibacillus kamchatkensis strain B-2647.</title>
        <authorList>
            <person name="Karlyshev A.V."/>
            <person name="Kudryashova E.B."/>
        </authorList>
    </citation>
    <scope>NUCLEOTIDE SEQUENCE [LARGE SCALE GENOMIC DNA]</scope>
    <source>
        <strain evidence="5 6">VKM B-2647</strain>
    </source>
</reference>
<evidence type="ECO:0000313" key="5">
    <source>
        <dbReference type="EMBL" id="KIL37138.1"/>
    </source>
</evidence>
<dbReference type="SUPFAM" id="SSF46785">
    <property type="entry name" value="Winged helix' DNA-binding domain"/>
    <property type="match status" value="1"/>
</dbReference>
<keyword evidence="6" id="KW-1185">Reference proteome</keyword>
<dbReference type="InterPro" id="IPR036388">
    <property type="entry name" value="WH-like_DNA-bd_sf"/>
</dbReference>
<dbReference type="RefSeq" id="WP_041052444.1">
    <property type="nucleotide sequence ID" value="NZ_JXAK01000100.1"/>
</dbReference>
<keyword evidence="3" id="KW-0804">Transcription</keyword>
<name>A0ABR5A801_9BACL</name>
<proteinExistence type="predicted"/>
<keyword evidence="2" id="KW-0238">DNA-binding</keyword>
<dbReference type="PRINTS" id="PR00598">
    <property type="entry name" value="HTHMARR"/>
</dbReference>
<dbReference type="InterPro" id="IPR036390">
    <property type="entry name" value="WH_DNA-bd_sf"/>
</dbReference>
<dbReference type="InterPro" id="IPR039422">
    <property type="entry name" value="MarR/SlyA-like"/>
</dbReference>
<gene>
    <name evidence="5" type="ORF">SD70_31065</name>
</gene>
<dbReference type="EMBL" id="JXAK01000100">
    <property type="protein sequence ID" value="KIL37138.1"/>
    <property type="molecule type" value="Genomic_DNA"/>
</dbReference>